<dbReference type="PROSITE" id="PS00137">
    <property type="entry name" value="SUBTILASE_HIS"/>
    <property type="match status" value="1"/>
</dbReference>
<feature type="chain" id="PRO_5005437410" evidence="9">
    <location>
        <begin position="23"/>
        <end position="488"/>
    </location>
</feature>
<dbReference type="GO" id="GO:0004252">
    <property type="term" value="F:serine-type endopeptidase activity"/>
    <property type="evidence" value="ECO:0007669"/>
    <property type="project" value="UniProtKB-UniRule"/>
</dbReference>
<dbReference type="GO" id="GO:0005773">
    <property type="term" value="C:vacuole"/>
    <property type="evidence" value="ECO:0007669"/>
    <property type="project" value="GOC"/>
</dbReference>
<dbReference type="InterPro" id="IPR000209">
    <property type="entry name" value="Peptidase_S8/S53_dom"/>
</dbReference>
<dbReference type="GO" id="GO:0030435">
    <property type="term" value="P:sporulation resulting in formation of a cellular spore"/>
    <property type="evidence" value="ECO:0007669"/>
    <property type="project" value="EnsemblFungi"/>
</dbReference>
<dbReference type="SUPFAM" id="SSF52743">
    <property type="entry name" value="Subtilisin-like"/>
    <property type="match status" value="1"/>
</dbReference>
<dbReference type="Pfam" id="PF05922">
    <property type="entry name" value="Inhibitor_I9"/>
    <property type="match status" value="1"/>
</dbReference>
<evidence type="ECO:0000259" key="11">
    <source>
        <dbReference type="Pfam" id="PF05922"/>
    </source>
</evidence>
<keyword evidence="3 9" id="KW-0732">Signal</keyword>
<feature type="domain" description="Inhibitor I9" evidence="11">
    <location>
        <begin position="44"/>
        <end position="137"/>
    </location>
</feature>
<evidence type="ECO:0000256" key="9">
    <source>
        <dbReference type="SAM" id="SignalP"/>
    </source>
</evidence>
<proteinExistence type="inferred from homology"/>
<keyword evidence="13" id="KW-1185">Reference proteome</keyword>
<dbReference type="InterPro" id="IPR023828">
    <property type="entry name" value="Peptidase_S8_Ser-AS"/>
</dbReference>
<evidence type="ECO:0000256" key="4">
    <source>
        <dbReference type="ARBA" id="ARBA00022801"/>
    </source>
</evidence>
<reference evidence="12 13" key="2">
    <citation type="submission" date="2015-05" db="EMBL/GenBank/DDBJ databases">
        <authorList>
            <person name="Morales-Cruz A."/>
            <person name="Amrine K.C."/>
            <person name="Cantu D."/>
        </authorList>
    </citation>
    <scope>NUCLEOTIDE SEQUENCE [LARGE SCALE GENOMIC DNA]</scope>
    <source>
        <strain evidence="12">UCRPC4</strain>
    </source>
</reference>
<dbReference type="GO" id="GO:0006508">
    <property type="term" value="P:proteolysis"/>
    <property type="evidence" value="ECO:0007669"/>
    <property type="project" value="UniProtKB-KW"/>
</dbReference>
<dbReference type="GO" id="GO:0007039">
    <property type="term" value="P:protein catabolic process in the vacuole"/>
    <property type="evidence" value="ECO:0007669"/>
    <property type="project" value="EnsemblFungi"/>
</dbReference>
<evidence type="ECO:0000256" key="6">
    <source>
        <dbReference type="ARBA" id="ARBA00023145"/>
    </source>
</evidence>
<feature type="active site" description="Charge relay system" evidence="8">
    <location>
        <position position="215"/>
    </location>
</feature>
<dbReference type="Gene3D" id="3.30.70.80">
    <property type="entry name" value="Peptidase S8 propeptide/proteinase inhibitor I9"/>
    <property type="match status" value="1"/>
</dbReference>
<dbReference type="Pfam" id="PF00082">
    <property type="entry name" value="Peptidase_S8"/>
    <property type="match status" value="1"/>
</dbReference>
<dbReference type="GO" id="GO:0019863">
    <property type="term" value="F:IgE binding"/>
    <property type="evidence" value="ECO:0007669"/>
    <property type="project" value="UniProtKB-ARBA"/>
</dbReference>
<keyword evidence="4 8" id="KW-0378">Hydrolase</keyword>
<dbReference type="FunFam" id="3.40.50.200:FF:000007">
    <property type="entry name" value="Subtilisin-like serine protease"/>
    <property type="match status" value="1"/>
</dbReference>
<feature type="signal peptide" evidence="9">
    <location>
        <begin position="1"/>
        <end position="22"/>
    </location>
</feature>
<dbReference type="FunFam" id="3.30.70.80:FF:000006">
    <property type="entry name" value="Autophagic serine protease Alp2"/>
    <property type="match status" value="1"/>
</dbReference>
<dbReference type="PANTHER" id="PTHR43806">
    <property type="entry name" value="PEPTIDASE S8"/>
    <property type="match status" value="1"/>
</dbReference>
<dbReference type="AlphaFoldDB" id="A0A0G2DUS8"/>
<evidence type="ECO:0000313" key="12">
    <source>
        <dbReference type="EMBL" id="KKY14404.1"/>
    </source>
</evidence>
<evidence type="ECO:0000256" key="2">
    <source>
        <dbReference type="ARBA" id="ARBA00022670"/>
    </source>
</evidence>
<dbReference type="InterPro" id="IPR022398">
    <property type="entry name" value="Peptidase_S8_His-AS"/>
</dbReference>
<feature type="domain" description="Peptidase S8/S53" evidence="10">
    <location>
        <begin position="181"/>
        <end position="425"/>
    </location>
</feature>
<evidence type="ECO:0000256" key="5">
    <source>
        <dbReference type="ARBA" id="ARBA00022825"/>
    </source>
</evidence>
<evidence type="ECO:0000256" key="7">
    <source>
        <dbReference type="ARBA" id="ARBA00023180"/>
    </source>
</evidence>
<gene>
    <name evidence="12" type="ORF">UCRPC4_g06763</name>
</gene>
<dbReference type="EMBL" id="LCWF01000229">
    <property type="protein sequence ID" value="KKY14404.1"/>
    <property type="molecule type" value="Genomic_DNA"/>
</dbReference>
<accession>A0A0G2DUS8</accession>
<dbReference type="PROSITE" id="PS51892">
    <property type="entry name" value="SUBTILASE"/>
    <property type="match status" value="1"/>
</dbReference>
<dbReference type="InterPro" id="IPR036852">
    <property type="entry name" value="Peptidase_S8/S53_dom_sf"/>
</dbReference>
<dbReference type="PANTHER" id="PTHR43806:SF11">
    <property type="entry name" value="CEREVISIN-RELATED"/>
    <property type="match status" value="1"/>
</dbReference>
<name>A0A0G2DUS8_PHACM</name>
<reference evidence="12 13" key="1">
    <citation type="submission" date="2015-05" db="EMBL/GenBank/DDBJ databases">
        <title>Distinctive expansion of gene families associated with plant cell wall degradation and secondary metabolism in the genomes of grapevine trunk pathogens.</title>
        <authorList>
            <person name="Lawrence D.P."/>
            <person name="Travadon R."/>
            <person name="Rolshausen P.E."/>
            <person name="Baumgartner K."/>
        </authorList>
    </citation>
    <scope>NUCLEOTIDE SEQUENCE [LARGE SCALE GENOMIC DNA]</scope>
    <source>
        <strain evidence="12">UCRPC4</strain>
    </source>
</reference>
<dbReference type="CDD" id="cd04077">
    <property type="entry name" value="Peptidases_S8_PCSK9_ProteinaseK_like"/>
    <property type="match status" value="1"/>
</dbReference>
<evidence type="ECO:0000256" key="1">
    <source>
        <dbReference type="ARBA" id="ARBA00011073"/>
    </source>
</evidence>
<dbReference type="GO" id="GO:0000425">
    <property type="term" value="P:pexophagy"/>
    <property type="evidence" value="ECO:0007669"/>
    <property type="project" value="EnsemblFungi"/>
</dbReference>
<keyword evidence="2 8" id="KW-0645">Protease</keyword>
<dbReference type="InterPro" id="IPR010259">
    <property type="entry name" value="S8pro/Inhibitor_I9"/>
</dbReference>
<dbReference type="InterPro" id="IPR037045">
    <property type="entry name" value="S8pro/Inhibitor_I9_sf"/>
</dbReference>
<dbReference type="InterPro" id="IPR034193">
    <property type="entry name" value="PCSK9_ProteinaseK-like"/>
</dbReference>
<dbReference type="InterPro" id="IPR015500">
    <property type="entry name" value="Peptidase_S8_subtilisin-rel"/>
</dbReference>
<comment type="similarity">
    <text evidence="1 8">Belongs to the peptidase S8 family.</text>
</comment>
<dbReference type="Proteomes" id="UP000053317">
    <property type="component" value="Unassembled WGS sequence"/>
</dbReference>
<keyword evidence="5 8" id="KW-0720">Serine protease</keyword>
<evidence type="ECO:0000256" key="3">
    <source>
        <dbReference type="ARBA" id="ARBA00022729"/>
    </source>
</evidence>
<keyword evidence="7" id="KW-0325">Glycoprotein</keyword>
<organism evidence="12 13">
    <name type="scientific">Phaeomoniella chlamydospora</name>
    <name type="common">Phaeoacremonium chlamydosporum</name>
    <dbReference type="NCBI Taxonomy" id="158046"/>
    <lineage>
        <taxon>Eukaryota</taxon>
        <taxon>Fungi</taxon>
        <taxon>Dikarya</taxon>
        <taxon>Ascomycota</taxon>
        <taxon>Pezizomycotina</taxon>
        <taxon>Eurotiomycetes</taxon>
        <taxon>Chaetothyriomycetidae</taxon>
        <taxon>Phaeomoniellales</taxon>
        <taxon>Phaeomoniellaceae</taxon>
        <taxon>Phaeomoniella</taxon>
    </lineage>
</organism>
<dbReference type="InterPro" id="IPR050131">
    <property type="entry name" value="Peptidase_S8_subtilisin-like"/>
</dbReference>
<feature type="active site" description="Charge relay system" evidence="8">
    <location>
        <position position="183"/>
    </location>
</feature>
<dbReference type="OrthoDB" id="206201at2759"/>
<dbReference type="Gene3D" id="3.40.50.200">
    <property type="entry name" value="Peptidase S8/S53 domain"/>
    <property type="match status" value="1"/>
</dbReference>
<dbReference type="PRINTS" id="PR00723">
    <property type="entry name" value="SUBTILISIN"/>
</dbReference>
<feature type="active site" description="Charge relay system" evidence="8">
    <location>
        <position position="380"/>
    </location>
</feature>
<evidence type="ECO:0000256" key="8">
    <source>
        <dbReference type="PROSITE-ProRule" id="PRU01240"/>
    </source>
</evidence>
<dbReference type="PROSITE" id="PS00138">
    <property type="entry name" value="SUBTILASE_SER"/>
    <property type="match status" value="1"/>
</dbReference>
<evidence type="ECO:0000259" key="10">
    <source>
        <dbReference type="Pfam" id="PF00082"/>
    </source>
</evidence>
<protein>
    <submittedName>
        <fullName evidence="12">Putative autophagic serine protease alp2</fullName>
    </submittedName>
</protein>
<sequence>MKGLKAFVPLLAVVATASPVLVDTIHNDAAPLISSMNAQEIPDSYIVVFKKHVSHKGASAHHSWVQDVHMDAENQRTELRKRGQFPFQDTIFGGLKHTYNIAGGLLGYSGHFDDNVIEQIRRHPDVEYVERDQEVHTLESAVEKSAPWGLARISHRDALNFGTFNKYLYSEDGGEGVDAYVIDTGTNVDHVDFEGRAHWGKTIPTNDEDADGNGHGTHCSGTVAGKKFGVAKKANVYAVKVLRSNGSGSMSDVVKGVEWAAESHSTKVAAMKKKGKKFKGSVANMSLGGGKSTTLDLAVNAAVDAGIHFAVAAGNDNADSCNYSPAAAENAITVGASTLADERAYFSNYGKCNDIFAPGLNIQSTWIGSKYATNVISGTSMASPHIAGLLAYFLSLQPASSSAYSVGDITPKKMKANMIAVATEGALTDVPSSTANLLAWNGGGKSNYTEIIAEGGHSVDRTVQNFASDAKAEFKKLVSELESLVEEL</sequence>
<keyword evidence="6" id="KW-0865">Zymogen</keyword>
<comment type="caution">
    <text evidence="12">The sequence shown here is derived from an EMBL/GenBank/DDBJ whole genome shotgun (WGS) entry which is preliminary data.</text>
</comment>
<evidence type="ECO:0000313" key="13">
    <source>
        <dbReference type="Proteomes" id="UP000053317"/>
    </source>
</evidence>